<evidence type="ECO:0000256" key="10">
    <source>
        <dbReference type="ARBA" id="ARBA00023136"/>
    </source>
</evidence>
<accession>A0A428QLH1</accession>
<reference evidence="16 17" key="1">
    <citation type="submission" date="2017-06" db="EMBL/GenBank/DDBJ databases">
        <title>Comparative genomic analysis of Ambrosia Fusariam Clade fungi.</title>
        <authorList>
            <person name="Stajich J.E."/>
            <person name="Carrillo J."/>
            <person name="Kijimoto T."/>
            <person name="Eskalen A."/>
            <person name="O'Donnell K."/>
            <person name="Kasson M."/>
        </authorList>
    </citation>
    <scope>NUCLEOTIDE SEQUENCE [LARGE SCALE GENOMIC DNA]</scope>
    <source>
        <strain evidence="16 17">NRRL62584</strain>
    </source>
</reference>
<dbReference type="CDD" id="cd18578">
    <property type="entry name" value="ABC_6TM_Pgp_ABCB1_D2_like"/>
    <property type="match status" value="1"/>
</dbReference>
<dbReference type="InterPro" id="IPR036640">
    <property type="entry name" value="ABC1_TM_sf"/>
</dbReference>
<dbReference type="Pfam" id="PF00664">
    <property type="entry name" value="ABC_membrane"/>
    <property type="match status" value="2"/>
</dbReference>
<feature type="transmembrane region" description="Helical" evidence="13">
    <location>
        <begin position="265"/>
        <end position="286"/>
    </location>
</feature>
<name>A0A428QLH1_9HYPO</name>
<evidence type="ECO:0000256" key="3">
    <source>
        <dbReference type="ARBA" id="ARBA00007577"/>
    </source>
</evidence>
<feature type="domain" description="ABC transporter" evidence="14">
    <location>
        <begin position="364"/>
        <end position="609"/>
    </location>
</feature>
<evidence type="ECO:0000256" key="11">
    <source>
        <dbReference type="ARBA" id="ARBA00023180"/>
    </source>
</evidence>
<feature type="domain" description="ABC transmembrane type-1" evidence="15">
    <location>
        <begin position="688"/>
        <end position="973"/>
    </location>
</feature>
<dbReference type="FunFam" id="3.40.50.300:FF:000913">
    <property type="entry name" value="ABC multidrug transporter SitT"/>
    <property type="match status" value="1"/>
</dbReference>
<proteinExistence type="inferred from homology"/>
<dbReference type="CDD" id="cd18577">
    <property type="entry name" value="ABC_6TM_Pgp_ABCB1_D1_like"/>
    <property type="match status" value="1"/>
</dbReference>
<feature type="transmembrane region" description="Helical" evidence="13">
    <location>
        <begin position="829"/>
        <end position="849"/>
    </location>
</feature>
<dbReference type="SUPFAM" id="SSF52540">
    <property type="entry name" value="P-loop containing nucleoside triphosphate hydrolases"/>
    <property type="match status" value="2"/>
</dbReference>
<feature type="transmembrane region" description="Helical" evidence="13">
    <location>
        <begin position="161"/>
        <end position="181"/>
    </location>
</feature>
<keyword evidence="5 13" id="KW-0812">Transmembrane</keyword>
<feature type="domain" description="ABC transporter" evidence="14">
    <location>
        <begin position="1009"/>
        <end position="1253"/>
    </location>
</feature>
<feature type="transmembrane region" description="Helical" evidence="13">
    <location>
        <begin position="88"/>
        <end position="112"/>
    </location>
</feature>
<keyword evidence="9 13" id="KW-1133">Transmembrane helix</keyword>
<dbReference type="SMART" id="SM00382">
    <property type="entry name" value="AAA"/>
    <property type="match status" value="2"/>
</dbReference>
<dbReference type="STRING" id="1325734.A0A428QLH1"/>
<evidence type="ECO:0000256" key="8">
    <source>
        <dbReference type="ARBA" id="ARBA00022840"/>
    </source>
</evidence>
<sequence>MTAKPQGQKARDPEKTSALKSFIRVFRYGTPKLYLLEAIGVIGAIASGVALAMVNVVIGEFITLLNDFTTSGSVPKGFMAAVEKTALYFVYIGIVRLVSTYVYASLFTYVAYHLTRNIRRSYLKAAFSQEIAYFDQGVAGSIAMQATSNGKLIQSGIAEKLGIVIQSIATFVAAFVIAFISQWKLTLILICIVPALVLIVGTLSVPDALIETKILKIQAQAGGYAESIFGGIRTIHAFSLRSRVVAKFDTYLQDVFCEGKKKNMLYGFMFGGEYFVVYSGMGLAFWQGIAMIARGEVSDIGKVFTVLMSVIIAASTISMIAPHFIAFGRAASAATELFILIDRESEINPFEESGDKPENPHGVIALKGIGFGYPTRPDVKVLEDFSLDVPAGKVTALVGPSGSGKSTIIGLLERWYNPAAGTITLDGTDIKKLNLSWLRTNVRLVQQEPVLFNGSVFENITNGLVGTPYQFASRDEQMTRVEHAAKIAFAHDFIVSLPQGYDTRIGERGGLLSGGQKQRIAIARSVISEPKILLLDEATSALDPHAETIVQQALDSASKNRTTIVIAHKLATIRNADNIVVMSKGKIVEQGRHSELVALNNVYAKLVMAQDLSPSGNGQDSDQSSDGETTKGNEVEQVQSLAKLKTVEAQHLASLKDREDHELYKKKGLIHSISRLIIATPNLWNWYLLILVTCTAGAAVFPGQAVLLGKVMTVFTSPNMVSRGNFFSLMLFVLALGSLFVYFILGWATNVVAQTLNVKLRKEIFDLTLRQDLRFFDRAENTVGALISRLDSYPQAVLELMGFNVGLVLMSTINVLASSVLALVVSWKLGLVGVFAGIPPMLLSGYARIRLETKMDTDMGKRFSASSSVASETVTAIRTVSSLAIEDTVLTKYTNELDQAISQTAPSMFHMMIWFSMTQAVEYFILALGFWWGSKLVHDGEISFYQLMVSFMGVFFSGQAAGQLFSFASSFTKANQAANYYFWLKELEPTIRETGDNKEKGPANGCKSYDFEDVQFSYPLAPDNRVLKGVSLQINRGEFVAFVGASGCGKSTMISLLQRFYDPTSGTITIDSAAPLSSINPLTYRNHVALVQQEPTLFPGTIRENVSQGMDIGVDETVPDSVLEEACRAANAWDFVSSLPEGLGTPCGTSGSQLSGGQRQRIAIARALVRKPNVILLDEATSALDTESERIVQAALMEAASTGDRITIAVAHRLSTVREANRIFVFYGGRIIEAGTHNELIEQGGMYSKMCEAQKLDRGV</sequence>
<dbReference type="InterPro" id="IPR039421">
    <property type="entry name" value="Type_1_exporter"/>
</dbReference>
<dbReference type="Gene3D" id="1.20.1560.10">
    <property type="entry name" value="ABC transporter type 1, transmembrane domain"/>
    <property type="match status" value="1"/>
</dbReference>
<feature type="transmembrane region" description="Helical" evidence="13">
    <location>
        <begin position="796"/>
        <end position="817"/>
    </location>
</feature>
<dbReference type="GO" id="GO:0012505">
    <property type="term" value="C:endomembrane system"/>
    <property type="evidence" value="ECO:0007669"/>
    <property type="project" value="UniProtKB-SubCell"/>
</dbReference>
<evidence type="ECO:0000313" key="17">
    <source>
        <dbReference type="Proteomes" id="UP000288168"/>
    </source>
</evidence>
<comment type="caution">
    <text evidence="16">The sequence shown here is derived from an EMBL/GenBank/DDBJ whole genome shotgun (WGS) entry which is preliminary data.</text>
</comment>
<evidence type="ECO:0000259" key="15">
    <source>
        <dbReference type="PROSITE" id="PS50929"/>
    </source>
</evidence>
<keyword evidence="8" id="KW-0067">ATP-binding</keyword>
<evidence type="ECO:0000256" key="6">
    <source>
        <dbReference type="ARBA" id="ARBA00022737"/>
    </source>
</evidence>
<evidence type="ECO:0000256" key="9">
    <source>
        <dbReference type="ARBA" id="ARBA00022989"/>
    </source>
</evidence>
<evidence type="ECO:0000256" key="4">
    <source>
        <dbReference type="ARBA" id="ARBA00022448"/>
    </source>
</evidence>
<dbReference type="Gene3D" id="3.40.50.300">
    <property type="entry name" value="P-loop containing nucleotide triphosphate hydrolases"/>
    <property type="match status" value="2"/>
</dbReference>
<evidence type="ECO:0000256" key="2">
    <source>
        <dbReference type="ARBA" id="ARBA00004308"/>
    </source>
</evidence>
<feature type="transmembrane region" description="Helical" evidence="13">
    <location>
        <begin position="684"/>
        <end position="706"/>
    </location>
</feature>
<feature type="transmembrane region" description="Helical" evidence="13">
    <location>
        <begin position="187"/>
        <end position="210"/>
    </location>
</feature>
<dbReference type="PANTHER" id="PTHR43394">
    <property type="entry name" value="ATP-DEPENDENT PERMEASE MDL1, MITOCHONDRIAL"/>
    <property type="match status" value="1"/>
</dbReference>
<dbReference type="InterPro" id="IPR027417">
    <property type="entry name" value="P-loop_NTPase"/>
</dbReference>
<dbReference type="EMBL" id="NKCI01000026">
    <property type="protein sequence ID" value="RSL66125.1"/>
    <property type="molecule type" value="Genomic_DNA"/>
</dbReference>
<feature type="compositionally biased region" description="Low complexity" evidence="12">
    <location>
        <begin position="613"/>
        <end position="627"/>
    </location>
</feature>
<evidence type="ECO:0000256" key="1">
    <source>
        <dbReference type="ARBA" id="ARBA00004141"/>
    </source>
</evidence>
<dbReference type="PROSITE" id="PS00211">
    <property type="entry name" value="ABC_TRANSPORTER_1"/>
    <property type="match status" value="2"/>
</dbReference>
<dbReference type="PROSITE" id="PS50893">
    <property type="entry name" value="ABC_TRANSPORTER_2"/>
    <property type="match status" value="2"/>
</dbReference>
<keyword evidence="6" id="KW-0677">Repeat</keyword>
<feature type="transmembrane region" description="Helical" evidence="13">
    <location>
        <begin position="912"/>
        <end position="932"/>
    </location>
</feature>
<dbReference type="FunFam" id="1.20.1560.10:FF:000057">
    <property type="entry name" value="ABC multidrug transporter SitT"/>
    <property type="match status" value="1"/>
</dbReference>
<dbReference type="InterPro" id="IPR011527">
    <property type="entry name" value="ABC1_TM_dom"/>
</dbReference>
<evidence type="ECO:0000313" key="16">
    <source>
        <dbReference type="EMBL" id="RSL66125.1"/>
    </source>
</evidence>
<gene>
    <name evidence="16" type="ORF">CEP54_003893</name>
</gene>
<dbReference type="GO" id="GO:0005743">
    <property type="term" value="C:mitochondrial inner membrane"/>
    <property type="evidence" value="ECO:0007669"/>
    <property type="project" value="TreeGrafter"/>
</dbReference>
<comment type="similarity">
    <text evidence="3">Belongs to the ABC transporter superfamily. ABCB family. Multidrug resistance exporter (TC 3.A.1.201) subfamily.</text>
</comment>
<dbReference type="GO" id="GO:0015421">
    <property type="term" value="F:ABC-type oligopeptide transporter activity"/>
    <property type="evidence" value="ECO:0007669"/>
    <property type="project" value="TreeGrafter"/>
</dbReference>
<dbReference type="PROSITE" id="PS50929">
    <property type="entry name" value="ABC_TM1F"/>
    <property type="match status" value="2"/>
</dbReference>
<evidence type="ECO:0000259" key="14">
    <source>
        <dbReference type="PROSITE" id="PS50893"/>
    </source>
</evidence>
<dbReference type="OrthoDB" id="6500128at2759"/>
<keyword evidence="10 13" id="KW-0472">Membrane</keyword>
<dbReference type="PANTHER" id="PTHR43394:SF1">
    <property type="entry name" value="ATP-BINDING CASSETTE SUB-FAMILY B MEMBER 10, MITOCHONDRIAL"/>
    <property type="match status" value="1"/>
</dbReference>
<dbReference type="GO" id="GO:0016887">
    <property type="term" value="F:ATP hydrolysis activity"/>
    <property type="evidence" value="ECO:0007669"/>
    <property type="project" value="InterPro"/>
</dbReference>
<dbReference type="AlphaFoldDB" id="A0A428QLH1"/>
<dbReference type="GO" id="GO:0005524">
    <property type="term" value="F:ATP binding"/>
    <property type="evidence" value="ECO:0007669"/>
    <property type="project" value="UniProtKB-KW"/>
</dbReference>
<keyword evidence="4" id="KW-0813">Transport</keyword>
<dbReference type="GO" id="GO:0090374">
    <property type="term" value="P:oligopeptide export from mitochondrion"/>
    <property type="evidence" value="ECO:0007669"/>
    <property type="project" value="TreeGrafter"/>
</dbReference>
<keyword evidence="7" id="KW-0547">Nucleotide-binding</keyword>
<evidence type="ECO:0000256" key="5">
    <source>
        <dbReference type="ARBA" id="ARBA00022692"/>
    </source>
</evidence>
<dbReference type="SUPFAM" id="SSF90123">
    <property type="entry name" value="ABC transporter transmembrane region"/>
    <property type="match status" value="2"/>
</dbReference>
<dbReference type="CDD" id="cd03249">
    <property type="entry name" value="ABC_MTABC3_MDL1_MDL2"/>
    <property type="match status" value="1"/>
</dbReference>
<evidence type="ECO:0000256" key="12">
    <source>
        <dbReference type="SAM" id="MobiDB-lite"/>
    </source>
</evidence>
<keyword evidence="17" id="KW-1185">Reference proteome</keyword>
<feature type="domain" description="ABC transmembrane type-1" evidence="15">
    <location>
        <begin position="38"/>
        <end position="329"/>
    </location>
</feature>
<dbReference type="FunFam" id="3.40.50.300:FF:001530">
    <property type="entry name" value="ABC multidrug transporter (Eurofung)"/>
    <property type="match status" value="1"/>
</dbReference>
<dbReference type="Pfam" id="PF00005">
    <property type="entry name" value="ABC_tran"/>
    <property type="match status" value="2"/>
</dbReference>
<organism evidence="16 17">
    <name type="scientific">Fusarium duplospermum</name>
    <dbReference type="NCBI Taxonomy" id="1325734"/>
    <lineage>
        <taxon>Eukaryota</taxon>
        <taxon>Fungi</taxon>
        <taxon>Dikarya</taxon>
        <taxon>Ascomycota</taxon>
        <taxon>Pezizomycotina</taxon>
        <taxon>Sordariomycetes</taxon>
        <taxon>Hypocreomycetidae</taxon>
        <taxon>Hypocreales</taxon>
        <taxon>Nectriaceae</taxon>
        <taxon>Fusarium</taxon>
        <taxon>Fusarium solani species complex</taxon>
    </lineage>
</organism>
<comment type="subcellular location">
    <subcellularLocation>
        <location evidence="2">Endomembrane system</location>
    </subcellularLocation>
    <subcellularLocation>
        <location evidence="1">Membrane</location>
        <topology evidence="1">Multi-pass membrane protein</topology>
    </subcellularLocation>
</comment>
<evidence type="ECO:0008006" key="18">
    <source>
        <dbReference type="Google" id="ProtNLM"/>
    </source>
</evidence>
<feature type="transmembrane region" description="Helical" evidence="13">
    <location>
        <begin position="944"/>
        <end position="965"/>
    </location>
</feature>
<dbReference type="Proteomes" id="UP000288168">
    <property type="component" value="Unassembled WGS sequence"/>
</dbReference>
<evidence type="ECO:0000256" key="7">
    <source>
        <dbReference type="ARBA" id="ARBA00022741"/>
    </source>
</evidence>
<keyword evidence="11" id="KW-0325">Glycoprotein</keyword>
<dbReference type="InterPro" id="IPR003439">
    <property type="entry name" value="ABC_transporter-like_ATP-bd"/>
</dbReference>
<dbReference type="InterPro" id="IPR017871">
    <property type="entry name" value="ABC_transporter-like_CS"/>
</dbReference>
<feature type="transmembrane region" description="Helical" evidence="13">
    <location>
        <begin position="726"/>
        <end position="753"/>
    </location>
</feature>
<evidence type="ECO:0000256" key="13">
    <source>
        <dbReference type="SAM" id="Phobius"/>
    </source>
</evidence>
<feature type="transmembrane region" description="Helical" evidence="13">
    <location>
        <begin position="306"/>
        <end position="327"/>
    </location>
</feature>
<feature type="region of interest" description="Disordered" evidence="12">
    <location>
        <begin position="613"/>
        <end position="635"/>
    </location>
</feature>
<feature type="transmembrane region" description="Helical" evidence="13">
    <location>
        <begin position="33"/>
        <end position="58"/>
    </location>
</feature>
<dbReference type="InterPro" id="IPR003593">
    <property type="entry name" value="AAA+_ATPase"/>
</dbReference>
<protein>
    <recommendedName>
        <fullName evidence="18">ABC transporter</fullName>
    </recommendedName>
</protein>